<name>A0A4Y7TU09_COPMI</name>
<keyword evidence="2" id="KW-1185">Reference proteome</keyword>
<organism evidence="1 2">
    <name type="scientific">Coprinellus micaceus</name>
    <name type="common">Glistening ink-cap mushroom</name>
    <name type="synonym">Coprinus micaceus</name>
    <dbReference type="NCBI Taxonomy" id="71717"/>
    <lineage>
        <taxon>Eukaryota</taxon>
        <taxon>Fungi</taxon>
        <taxon>Dikarya</taxon>
        <taxon>Basidiomycota</taxon>
        <taxon>Agaricomycotina</taxon>
        <taxon>Agaricomycetes</taxon>
        <taxon>Agaricomycetidae</taxon>
        <taxon>Agaricales</taxon>
        <taxon>Agaricineae</taxon>
        <taxon>Psathyrellaceae</taxon>
        <taxon>Coprinellus</taxon>
    </lineage>
</organism>
<reference evidence="1 2" key="1">
    <citation type="journal article" date="2019" name="Nat. Ecol. Evol.">
        <title>Megaphylogeny resolves global patterns of mushroom evolution.</title>
        <authorList>
            <person name="Varga T."/>
            <person name="Krizsan K."/>
            <person name="Foldi C."/>
            <person name="Dima B."/>
            <person name="Sanchez-Garcia M."/>
            <person name="Sanchez-Ramirez S."/>
            <person name="Szollosi G.J."/>
            <person name="Szarkandi J.G."/>
            <person name="Papp V."/>
            <person name="Albert L."/>
            <person name="Andreopoulos W."/>
            <person name="Angelini C."/>
            <person name="Antonin V."/>
            <person name="Barry K.W."/>
            <person name="Bougher N.L."/>
            <person name="Buchanan P."/>
            <person name="Buyck B."/>
            <person name="Bense V."/>
            <person name="Catcheside P."/>
            <person name="Chovatia M."/>
            <person name="Cooper J."/>
            <person name="Damon W."/>
            <person name="Desjardin D."/>
            <person name="Finy P."/>
            <person name="Geml J."/>
            <person name="Haridas S."/>
            <person name="Hughes K."/>
            <person name="Justo A."/>
            <person name="Karasinski D."/>
            <person name="Kautmanova I."/>
            <person name="Kiss B."/>
            <person name="Kocsube S."/>
            <person name="Kotiranta H."/>
            <person name="LaButti K.M."/>
            <person name="Lechner B.E."/>
            <person name="Liimatainen K."/>
            <person name="Lipzen A."/>
            <person name="Lukacs Z."/>
            <person name="Mihaltcheva S."/>
            <person name="Morgado L.N."/>
            <person name="Niskanen T."/>
            <person name="Noordeloos M.E."/>
            <person name="Ohm R.A."/>
            <person name="Ortiz-Santana B."/>
            <person name="Ovrebo C."/>
            <person name="Racz N."/>
            <person name="Riley R."/>
            <person name="Savchenko A."/>
            <person name="Shiryaev A."/>
            <person name="Soop K."/>
            <person name="Spirin V."/>
            <person name="Szebenyi C."/>
            <person name="Tomsovsky M."/>
            <person name="Tulloss R.E."/>
            <person name="Uehling J."/>
            <person name="Grigoriev I.V."/>
            <person name="Vagvolgyi C."/>
            <person name="Papp T."/>
            <person name="Martin F.M."/>
            <person name="Miettinen O."/>
            <person name="Hibbett D.S."/>
            <person name="Nagy L.G."/>
        </authorList>
    </citation>
    <scope>NUCLEOTIDE SEQUENCE [LARGE SCALE GENOMIC DNA]</scope>
    <source>
        <strain evidence="1 2">FP101781</strain>
    </source>
</reference>
<proteinExistence type="predicted"/>
<protein>
    <submittedName>
        <fullName evidence="1">Uncharacterized protein</fullName>
    </submittedName>
</protein>
<evidence type="ECO:0000313" key="1">
    <source>
        <dbReference type="EMBL" id="TEB37667.1"/>
    </source>
</evidence>
<evidence type="ECO:0000313" key="2">
    <source>
        <dbReference type="Proteomes" id="UP000298030"/>
    </source>
</evidence>
<dbReference type="AlphaFoldDB" id="A0A4Y7TU09"/>
<sequence length="201" mass="22559">MQVDLVHNGDEGEKDATDFRDDAQAQLTRHENGIAEIQAIIDELLGKQALCQVREQIEKDITSQIDDIVKAQIAACLQEHIPKELQAEVEDSKRELERARLSLHNSESRRMNGKLRSSKPDELLDTILTPDGSVSPHFPKDLRSLFNLDAEACKALAADYDFPQVSGSRDKNLNRIMQFVGVRYQMVEMLASLKSISTSKA</sequence>
<dbReference type="Proteomes" id="UP000298030">
    <property type="component" value="Unassembled WGS sequence"/>
</dbReference>
<dbReference type="EMBL" id="QPFP01000004">
    <property type="protein sequence ID" value="TEB37667.1"/>
    <property type="molecule type" value="Genomic_DNA"/>
</dbReference>
<accession>A0A4Y7TU09</accession>
<dbReference type="OrthoDB" id="3235759at2759"/>
<comment type="caution">
    <text evidence="1">The sequence shown here is derived from an EMBL/GenBank/DDBJ whole genome shotgun (WGS) entry which is preliminary data.</text>
</comment>
<gene>
    <name evidence="1" type="ORF">FA13DRAFT_1726780</name>
</gene>